<dbReference type="InterPro" id="IPR002634">
    <property type="entry name" value="BolA"/>
</dbReference>
<accession>A0A4P6XUM7</accession>
<name>A0A4P6XUM7_9ASCO</name>
<dbReference type="EMBL" id="CP034461">
    <property type="protein sequence ID" value="QBM90555.1"/>
    <property type="molecule type" value="Genomic_DNA"/>
</dbReference>
<dbReference type="InterPro" id="IPR036065">
    <property type="entry name" value="BolA-like_sf"/>
</dbReference>
<reference evidence="3" key="1">
    <citation type="submission" date="2019-03" db="EMBL/GenBank/DDBJ databases">
        <title>Snf2 controls pulcherriminic acid biosynthesis and connects pigmentation and antifungal activity of the yeast Metschnikowia pulcherrima.</title>
        <authorList>
            <person name="Gore-Lloyd D."/>
            <person name="Sumann I."/>
            <person name="Brachmann A.O."/>
            <person name="Schneeberger K."/>
            <person name="Ortiz-Merino R.A."/>
            <person name="Moreno-Beltran M."/>
            <person name="Schlaefli M."/>
            <person name="Kirner P."/>
            <person name="Santos Kron A."/>
            <person name="Wolfe K.H."/>
            <person name="Piel J."/>
            <person name="Ahrens C.H."/>
            <person name="Henk D."/>
            <person name="Freimoser F.M."/>
        </authorList>
    </citation>
    <scope>NUCLEOTIDE SEQUENCE [LARGE SCALE GENOMIC DNA]</scope>
    <source>
        <strain evidence="3">APC 1.2</strain>
    </source>
</reference>
<dbReference type="GO" id="GO:0005759">
    <property type="term" value="C:mitochondrial matrix"/>
    <property type="evidence" value="ECO:0007669"/>
    <property type="project" value="TreeGrafter"/>
</dbReference>
<sequence>MFRSFTRSAGHLRHMSGTASQIIKSSEAPGPIEELIISKITAHLKPSFLKIANDSHKHSHHQPMQEASNVKESHFRLDVVSEEFKGKNMPARHRLIYLLLDDEFQNKGLHALQMKTKTAEEAEKTKRR</sequence>
<evidence type="ECO:0000313" key="2">
    <source>
        <dbReference type="EMBL" id="QBM90555.1"/>
    </source>
</evidence>
<evidence type="ECO:0000256" key="1">
    <source>
        <dbReference type="RuleBase" id="RU003860"/>
    </source>
</evidence>
<dbReference type="STRING" id="2163413.A0A4P6XUM7"/>
<comment type="similarity">
    <text evidence="1">Belongs to the BolA/IbaG family.</text>
</comment>
<gene>
    <name evidence="2" type="primary">MPUL0F01360</name>
    <name evidence="2" type="ORF">METSCH_F01360</name>
</gene>
<dbReference type="PANTHER" id="PTHR46230">
    <property type="match status" value="1"/>
</dbReference>
<dbReference type="Gene3D" id="3.30.300.90">
    <property type="entry name" value="BolA-like"/>
    <property type="match status" value="1"/>
</dbReference>
<evidence type="ECO:0000313" key="3">
    <source>
        <dbReference type="Proteomes" id="UP000292447"/>
    </source>
</evidence>
<dbReference type="PIRSF" id="PIRSF003113">
    <property type="entry name" value="BolA"/>
    <property type="match status" value="1"/>
</dbReference>
<dbReference type="GO" id="GO:0044572">
    <property type="term" value="P:[4Fe-4S] cluster assembly"/>
    <property type="evidence" value="ECO:0007669"/>
    <property type="project" value="TreeGrafter"/>
</dbReference>
<dbReference type="Proteomes" id="UP000292447">
    <property type="component" value="Chromosome VI"/>
</dbReference>
<proteinExistence type="inferred from homology"/>
<dbReference type="SUPFAM" id="SSF82657">
    <property type="entry name" value="BolA-like"/>
    <property type="match status" value="1"/>
</dbReference>
<dbReference type="AlphaFoldDB" id="A0A4P6XUM7"/>
<dbReference type="PANTHER" id="PTHR46230:SF7">
    <property type="entry name" value="BOLA-LIKE PROTEIN 1"/>
    <property type="match status" value="1"/>
</dbReference>
<protein>
    <submittedName>
        <fullName evidence="2">BolA protein</fullName>
    </submittedName>
</protein>
<keyword evidence="3" id="KW-1185">Reference proteome</keyword>
<organism evidence="2 3">
    <name type="scientific">Metschnikowia aff. pulcherrima</name>
    <dbReference type="NCBI Taxonomy" id="2163413"/>
    <lineage>
        <taxon>Eukaryota</taxon>
        <taxon>Fungi</taxon>
        <taxon>Dikarya</taxon>
        <taxon>Ascomycota</taxon>
        <taxon>Saccharomycotina</taxon>
        <taxon>Pichiomycetes</taxon>
        <taxon>Metschnikowiaceae</taxon>
        <taxon>Metschnikowia</taxon>
    </lineage>
</organism>
<dbReference type="Pfam" id="PF01722">
    <property type="entry name" value="BolA"/>
    <property type="match status" value="1"/>
</dbReference>